<dbReference type="Proteomes" id="UP000001072">
    <property type="component" value="Unassembled WGS sequence"/>
</dbReference>
<sequence length="154" mass="17577">MNTLNLLIVPDADCMDLATNCCYHLRGPVTPGFAGQDTIFYPTARSAIAVISHAPNGTNPTSRSTVVSRGRVIQCRNQRNQSRWWVNIMHTVYNQELRRYTNLEIDHYLSRAVMREVGRDNFLPDGDRWAITVLQVVEIDPVVPGDFDDFWLLI</sequence>
<dbReference type="VEuPathDB" id="FungiDB:MELLADRAFT_66711"/>
<proteinExistence type="predicted"/>
<name>F4S0A2_MELLP</name>
<dbReference type="HOGENOM" id="CLU_1704625_0_0_1"/>
<evidence type="ECO:0000313" key="1">
    <source>
        <dbReference type="EMBL" id="EGG01928.1"/>
    </source>
</evidence>
<dbReference type="KEGG" id="mlr:MELLADRAFT_66711"/>
<dbReference type="InParanoid" id="F4S0A2"/>
<dbReference type="RefSeq" id="XP_007414762.1">
    <property type="nucleotide sequence ID" value="XM_007414700.1"/>
</dbReference>
<organism evidence="2">
    <name type="scientific">Melampsora larici-populina (strain 98AG31 / pathotype 3-4-7)</name>
    <name type="common">Poplar leaf rust fungus</name>
    <dbReference type="NCBI Taxonomy" id="747676"/>
    <lineage>
        <taxon>Eukaryota</taxon>
        <taxon>Fungi</taxon>
        <taxon>Dikarya</taxon>
        <taxon>Basidiomycota</taxon>
        <taxon>Pucciniomycotina</taxon>
        <taxon>Pucciniomycetes</taxon>
        <taxon>Pucciniales</taxon>
        <taxon>Melampsoraceae</taxon>
        <taxon>Melampsora</taxon>
    </lineage>
</organism>
<dbReference type="GeneID" id="18930682"/>
<gene>
    <name evidence="1" type="ORF">MELLADRAFT_66711</name>
</gene>
<reference evidence="2" key="1">
    <citation type="journal article" date="2011" name="Proc. Natl. Acad. Sci. U.S.A.">
        <title>Obligate biotrophy features unraveled by the genomic analysis of rust fungi.</title>
        <authorList>
            <person name="Duplessis S."/>
            <person name="Cuomo C.A."/>
            <person name="Lin Y.-C."/>
            <person name="Aerts A."/>
            <person name="Tisserant E."/>
            <person name="Veneault-Fourrey C."/>
            <person name="Joly D.L."/>
            <person name="Hacquard S."/>
            <person name="Amselem J."/>
            <person name="Cantarel B.L."/>
            <person name="Chiu R."/>
            <person name="Coutinho P.M."/>
            <person name="Feau N."/>
            <person name="Field M."/>
            <person name="Frey P."/>
            <person name="Gelhaye E."/>
            <person name="Goldberg J."/>
            <person name="Grabherr M.G."/>
            <person name="Kodira C.D."/>
            <person name="Kohler A."/>
            <person name="Kuees U."/>
            <person name="Lindquist E.A."/>
            <person name="Lucas S.M."/>
            <person name="Mago R."/>
            <person name="Mauceli E."/>
            <person name="Morin E."/>
            <person name="Murat C."/>
            <person name="Pangilinan J.L."/>
            <person name="Park R."/>
            <person name="Pearson M."/>
            <person name="Quesneville H."/>
            <person name="Rouhier N."/>
            <person name="Sakthikumar S."/>
            <person name="Salamov A.A."/>
            <person name="Schmutz J."/>
            <person name="Selles B."/>
            <person name="Shapiro H."/>
            <person name="Tanguay P."/>
            <person name="Tuskan G.A."/>
            <person name="Henrissat B."/>
            <person name="Van de Peer Y."/>
            <person name="Rouze P."/>
            <person name="Ellis J.G."/>
            <person name="Dodds P.N."/>
            <person name="Schein J.E."/>
            <person name="Zhong S."/>
            <person name="Hamelin R.C."/>
            <person name="Grigoriev I.V."/>
            <person name="Szabo L.J."/>
            <person name="Martin F."/>
        </authorList>
    </citation>
    <scope>NUCLEOTIDE SEQUENCE [LARGE SCALE GENOMIC DNA]</scope>
    <source>
        <strain evidence="2">98AG31 / pathotype 3-4-7</strain>
    </source>
</reference>
<dbReference type="EMBL" id="GL883134">
    <property type="protein sequence ID" value="EGG01928.1"/>
    <property type="molecule type" value="Genomic_DNA"/>
</dbReference>
<keyword evidence="2" id="KW-1185">Reference proteome</keyword>
<evidence type="ECO:0000313" key="2">
    <source>
        <dbReference type="Proteomes" id="UP000001072"/>
    </source>
</evidence>
<accession>F4S0A2</accession>
<dbReference type="AlphaFoldDB" id="F4S0A2"/>
<protein>
    <submittedName>
        <fullName evidence="1">Uncharacterized protein</fullName>
    </submittedName>
</protein>